<dbReference type="GeneID" id="14011238"/>
<dbReference type="KEGG" id="vg:14011238"/>
<dbReference type="RefSeq" id="YP_007003751.1">
    <property type="nucleotide sequence ID" value="NC_019491.1"/>
</dbReference>
<evidence type="ECO:0000313" key="2">
    <source>
        <dbReference type="EMBL" id="AFJ20385.1"/>
    </source>
</evidence>
<feature type="region of interest" description="Disordered" evidence="1">
    <location>
        <begin position="833"/>
        <end position="852"/>
    </location>
</feature>
<sequence length="879" mass="96460">MATFIPVCTDIPSKAILPTFTDSYPVVFYYHGGECYSIHREHVGLFDIECRSADSRSFEQLMATYVSKYVEGAAASAAAAAVASPSEKTKKSEKKKGFEGAAGPEVSHVVGVTIGDLCKLLGCNPEGPDRDRSLLSAAIQHAKSSNAEKKNHIDDMLLSSNPQEFGVQWKNLAWMLLTTAAEKLAQRLFAPEEHPDLYALCAAFMGACEAAYLSADTVASFFKPLLCPVRYINTKQRMGFVNLDIYKGPKTSPMMTWSVPSDATSGCCDPETWMTYMGPSRPHIFTHKGRQTLTEESIFTLAQSPQYVAKVQDLMEASLSKQSEFTFSMLNTQVSPTDLASATSIISLFFLQELTMAKTPNNIVWLKDVKPLFVDPSEFSLPDGQEPANPKTDKSWGKATYAQVKALLGKATSWQSVDLLCGIQARLSGALEKLSFSAIRKSKVSADKHFTNISIPDRVVKNVVASGEITRASFAACSEKAMFLEGKDEHKINDITSETIKILKYKLGMRIESFPQSIVGKCMVFKFCSVVEYVQMMFACLRGPTPGLPIMGYTDLASLRTDGRPFRAVELRGMVSAMEKCSFELACTVAPKNDENPAACVGFRGFVPRTTGFRCPVIKSAGANASPSSVSHPDSYEWAERIVARATPEDKADMSKLMREIADLRMHTLITSAMAGMNTCGKAVSYLRPFFYTITGSLIPYSALLEEKFNKAPCFPQITFDCFTGAKTYIRCLWPDQRPKGKRGVQGPIVTLQNPRNMFVDAYFSSGAGDIYIQPVQMSERVSDAVMVLQHNRTVTEEDLDEYDLDPESKCAVVDILVKSGVQYVGASDARASRKRAISNEESTSSTTSKYFNGVSAVAPAESKRPKSGGDILDEFLSN</sequence>
<proteinExistence type="predicted"/>
<protein>
    <submittedName>
        <fullName evidence="2">Protein ORF88</fullName>
    </submittedName>
</protein>
<dbReference type="EMBL" id="JQ815363">
    <property type="protein sequence ID" value="AFJ20385.1"/>
    <property type="molecule type" value="Genomic_DNA"/>
</dbReference>
<name>K7PCK9_9VIRU</name>
<keyword evidence="3" id="KW-1185">Reference proteome</keyword>
<feature type="region of interest" description="Disordered" evidence="1">
    <location>
        <begin position="858"/>
        <end position="879"/>
    </location>
</feature>
<dbReference type="Proteomes" id="UP000118426">
    <property type="component" value="Segment"/>
</dbReference>
<evidence type="ECO:0000313" key="3">
    <source>
        <dbReference type="Proteomes" id="UP000118426"/>
    </source>
</evidence>
<reference evidence="2 3" key="1">
    <citation type="journal article" date="2013" name="J. Virol.">
        <title>Comparative genomics of carp herpesviruses.</title>
        <authorList>
            <person name="Davison A.J."/>
            <person name="Kurobe T."/>
            <person name="Gatherer D."/>
            <person name="Cunningham C."/>
            <person name="Korf I."/>
            <person name="Fukuda H."/>
            <person name="Hedrick R.P."/>
            <person name="Waltzek T.B."/>
        </authorList>
    </citation>
    <scope>NUCLEOTIDE SEQUENCE [LARGE SCALE GENOMIC DNA]</scope>
    <source>
        <strain evidence="2">NG-J1</strain>
    </source>
</reference>
<organism evidence="2 3">
    <name type="scientific">Cyprinid herpesvirus 1</name>
    <dbReference type="NCBI Taxonomy" id="317858"/>
    <lineage>
        <taxon>Viruses</taxon>
        <taxon>Duplodnaviria</taxon>
        <taxon>Heunggongvirae</taxon>
        <taxon>Peploviricota</taxon>
        <taxon>Herviviricetes</taxon>
        <taxon>Herpesvirales</taxon>
        <taxon>Alloherpesviridae</taxon>
        <taxon>Cyvirus</taxon>
        <taxon>Cyvirus cyprinidallo1</taxon>
    </lineage>
</organism>
<evidence type="ECO:0000256" key="1">
    <source>
        <dbReference type="SAM" id="MobiDB-lite"/>
    </source>
</evidence>
<gene>
    <name evidence="2" type="ORF">CyHV1_ORF88</name>
</gene>
<dbReference type="OrthoDB" id="2690at10239"/>
<accession>K7PCK9</accession>